<evidence type="ECO:0000313" key="2">
    <source>
        <dbReference type="Proteomes" id="UP001054945"/>
    </source>
</evidence>
<comment type="caution">
    <text evidence="1">The sequence shown here is derived from an EMBL/GenBank/DDBJ whole genome shotgun (WGS) entry which is preliminary data.</text>
</comment>
<dbReference type="Proteomes" id="UP001054945">
    <property type="component" value="Unassembled WGS sequence"/>
</dbReference>
<reference evidence="1 2" key="1">
    <citation type="submission" date="2021-06" db="EMBL/GenBank/DDBJ databases">
        <title>Caerostris extrusa draft genome.</title>
        <authorList>
            <person name="Kono N."/>
            <person name="Arakawa K."/>
        </authorList>
    </citation>
    <scope>NUCLEOTIDE SEQUENCE [LARGE SCALE GENOMIC DNA]</scope>
</reference>
<sequence length="121" mass="14019">MSIRSFKRKTFPIPVTKSFLPTVKSFLAYQRWRIHTPIVNVDKIFSTVDVSNTRYHVISANCKIFPHLSKMAAWATSLMFQPPRITWELNLPPVDFPRCERNVCSGSGCIRRKMLHQIAPD</sequence>
<accession>A0AAV4MBW8</accession>
<gene>
    <name evidence="1" type="ORF">CEXT_800891</name>
</gene>
<dbReference type="EMBL" id="BPLR01019626">
    <property type="protein sequence ID" value="GIX69871.1"/>
    <property type="molecule type" value="Genomic_DNA"/>
</dbReference>
<name>A0AAV4MBW8_CAEEX</name>
<organism evidence="1 2">
    <name type="scientific">Caerostris extrusa</name>
    <name type="common">Bark spider</name>
    <name type="synonym">Caerostris bankana</name>
    <dbReference type="NCBI Taxonomy" id="172846"/>
    <lineage>
        <taxon>Eukaryota</taxon>
        <taxon>Metazoa</taxon>
        <taxon>Ecdysozoa</taxon>
        <taxon>Arthropoda</taxon>
        <taxon>Chelicerata</taxon>
        <taxon>Arachnida</taxon>
        <taxon>Araneae</taxon>
        <taxon>Araneomorphae</taxon>
        <taxon>Entelegynae</taxon>
        <taxon>Araneoidea</taxon>
        <taxon>Araneidae</taxon>
        <taxon>Caerostris</taxon>
    </lineage>
</organism>
<keyword evidence="2" id="KW-1185">Reference proteome</keyword>
<dbReference type="AlphaFoldDB" id="A0AAV4MBW8"/>
<evidence type="ECO:0000313" key="1">
    <source>
        <dbReference type="EMBL" id="GIX69871.1"/>
    </source>
</evidence>
<protein>
    <submittedName>
        <fullName evidence="1">Uncharacterized protein</fullName>
    </submittedName>
</protein>
<proteinExistence type="predicted"/>